<evidence type="ECO:0008006" key="3">
    <source>
        <dbReference type="Google" id="ProtNLM"/>
    </source>
</evidence>
<dbReference type="HOGENOM" id="CLU_111213_0_0_1"/>
<dbReference type="EMBL" id="KB469298">
    <property type="protein sequence ID" value="EPQ58084.1"/>
    <property type="molecule type" value="Genomic_DNA"/>
</dbReference>
<dbReference type="RefSeq" id="XP_007863360.1">
    <property type="nucleotide sequence ID" value="XM_007865169.1"/>
</dbReference>
<dbReference type="AlphaFoldDB" id="S7RXK1"/>
<reference evidence="1 2" key="1">
    <citation type="journal article" date="2012" name="Science">
        <title>The Paleozoic origin of enzymatic lignin decomposition reconstructed from 31 fungal genomes.</title>
        <authorList>
            <person name="Floudas D."/>
            <person name="Binder M."/>
            <person name="Riley R."/>
            <person name="Barry K."/>
            <person name="Blanchette R.A."/>
            <person name="Henrissat B."/>
            <person name="Martinez A.T."/>
            <person name="Otillar R."/>
            <person name="Spatafora J.W."/>
            <person name="Yadav J.S."/>
            <person name="Aerts A."/>
            <person name="Benoit I."/>
            <person name="Boyd A."/>
            <person name="Carlson A."/>
            <person name="Copeland A."/>
            <person name="Coutinho P.M."/>
            <person name="de Vries R.P."/>
            <person name="Ferreira P."/>
            <person name="Findley K."/>
            <person name="Foster B."/>
            <person name="Gaskell J."/>
            <person name="Glotzer D."/>
            <person name="Gorecki P."/>
            <person name="Heitman J."/>
            <person name="Hesse C."/>
            <person name="Hori C."/>
            <person name="Igarashi K."/>
            <person name="Jurgens J.A."/>
            <person name="Kallen N."/>
            <person name="Kersten P."/>
            <person name="Kohler A."/>
            <person name="Kuees U."/>
            <person name="Kumar T.K.A."/>
            <person name="Kuo A."/>
            <person name="LaButti K."/>
            <person name="Larrondo L.F."/>
            <person name="Lindquist E."/>
            <person name="Ling A."/>
            <person name="Lombard V."/>
            <person name="Lucas S."/>
            <person name="Lundell T."/>
            <person name="Martin R."/>
            <person name="McLaughlin D.J."/>
            <person name="Morgenstern I."/>
            <person name="Morin E."/>
            <person name="Murat C."/>
            <person name="Nagy L.G."/>
            <person name="Nolan M."/>
            <person name="Ohm R.A."/>
            <person name="Patyshakuliyeva A."/>
            <person name="Rokas A."/>
            <person name="Ruiz-Duenas F.J."/>
            <person name="Sabat G."/>
            <person name="Salamov A."/>
            <person name="Samejima M."/>
            <person name="Schmutz J."/>
            <person name="Slot J.C."/>
            <person name="St John F."/>
            <person name="Stenlid J."/>
            <person name="Sun H."/>
            <person name="Sun S."/>
            <person name="Syed K."/>
            <person name="Tsang A."/>
            <person name="Wiebenga A."/>
            <person name="Young D."/>
            <person name="Pisabarro A."/>
            <person name="Eastwood D.C."/>
            <person name="Martin F."/>
            <person name="Cullen D."/>
            <person name="Grigoriev I.V."/>
            <person name="Hibbett D.S."/>
        </authorList>
    </citation>
    <scope>NUCLEOTIDE SEQUENCE [LARGE SCALE GENOMIC DNA]</scope>
    <source>
        <strain evidence="1 2">ATCC 11539</strain>
    </source>
</reference>
<evidence type="ECO:0000313" key="1">
    <source>
        <dbReference type="EMBL" id="EPQ58084.1"/>
    </source>
</evidence>
<protein>
    <recommendedName>
        <fullName evidence="3">Fungal-type protein kinase domain-containing protein</fullName>
    </recommendedName>
</protein>
<dbReference type="eggNOG" id="ENOG502SV4Q">
    <property type="taxonomic scope" value="Eukaryota"/>
</dbReference>
<dbReference type="GeneID" id="19301408"/>
<proteinExistence type="predicted"/>
<dbReference type="KEGG" id="gtr:GLOTRDRAFT_126569"/>
<dbReference type="Proteomes" id="UP000030669">
    <property type="component" value="Unassembled WGS sequence"/>
</dbReference>
<accession>S7RXK1</accession>
<organism evidence="1 2">
    <name type="scientific">Gloeophyllum trabeum (strain ATCC 11539 / FP-39264 / Madison 617)</name>
    <name type="common">Brown rot fungus</name>
    <dbReference type="NCBI Taxonomy" id="670483"/>
    <lineage>
        <taxon>Eukaryota</taxon>
        <taxon>Fungi</taxon>
        <taxon>Dikarya</taxon>
        <taxon>Basidiomycota</taxon>
        <taxon>Agaricomycotina</taxon>
        <taxon>Agaricomycetes</taxon>
        <taxon>Gloeophyllales</taxon>
        <taxon>Gloeophyllaceae</taxon>
        <taxon>Gloeophyllum</taxon>
    </lineage>
</organism>
<keyword evidence="2" id="KW-1185">Reference proteome</keyword>
<gene>
    <name evidence="1" type="ORF">GLOTRDRAFT_126569</name>
</gene>
<name>S7RXK1_GLOTA</name>
<sequence length="216" mass="25393">MHQARRAQPIAEYRQGGFYEQLDTAGATKIIVPRNFGFFIAQCSRSQVVPWRDDSWAFHDKKLAKTYDIYDELFSESEDLEYYSDDEHKSNESSQWKHWKWNKDGIQDVGLMIMGRVGKEMTAPAMYTFYSGQREEVYHLLQDLAWAGVWHDDLRLSQIVRRKPTVVCPRHGYAHRWRIIDFDRACAITAVDEERGLLARVSHQLFKLPLFWGGDE</sequence>
<evidence type="ECO:0000313" key="2">
    <source>
        <dbReference type="Proteomes" id="UP000030669"/>
    </source>
</evidence>